<evidence type="ECO:0000313" key="1">
    <source>
        <dbReference type="EMBL" id="GBP85655.1"/>
    </source>
</evidence>
<gene>
    <name evidence="1" type="ORF">EVAR_59997_1</name>
</gene>
<dbReference type="EMBL" id="BGZK01001751">
    <property type="protein sequence ID" value="GBP85655.1"/>
    <property type="molecule type" value="Genomic_DNA"/>
</dbReference>
<name>A0A4C1ZGJ8_EUMVA</name>
<keyword evidence="2" id="KW-1185">Reference proteome</keyword>
<dbReference type="AlphaFoldDB" id="A0A4C1ZGJ8"/>
<sequence length="234" mass="26611">MSNKKSHSKSVTDNYGALHCESFDTHFIGFFYRDVFMNGKFIYMCRKVCVPAQLIRHCNANGERHLGLIASDASRPPDLRNHFSAIRLTRLINIESIISRYQSTCVKFIDRKHRNERERNARFGGHYLARATHAKAESWLPAQPRFSGTCTQKCTVRYFAQQTPFGVDGHVTASRRTEVYCVGGRFAYEASHPLAMSKGLNKWAGSGGPIEISLTRRRPMALDGRAPRSRERGR</sequence>
<accession>A0A4C1ZGJ8</accession>
<protein>
    <submittedName>
        <fullName evidence="1">Uncharacterized protein</fullName>
    </submittedName>
</protein>
<organism evidence="1 2">
    <name type="scientific">Eumeta variegata</name>
    <name type="common">Bagworm moth</name>
    <name type="synonym">Eumeta japonica</name>
    <dbReference type="NCBI Taxonomy" id="151549"/>
    <lineage>
        <taxon>Eukaryota</taxon>
        <taxon>Metazoa</taxon>
        <taxon>Ecdysozoa</taxon>
        <taxon>Arthropoda</taxon>
        <taxon>Hexapoda</taxon>
        <taxon>Insecta</taxon>
        <taxon>Pterygota</taxon>
        <taxon>Neoptera</taxon>
        <taxon>Endopterygota</taxon>
        <taxon>Lepidoptera</taxon>
        <taxon>Glossata</taxon>
        <taxon>Ditrysia</taxon>
        <taxon>Tineoidea</taxon>
        <taxon>Psychidae</taxon>
        <taxon>Oiketicinae</taxon>
        <taxon>Eumeta</taxon>
    </lineage>
</organism>
<reference evidence="1 2" key="1">
    <citation type="journal article" date="2019" name="Commun. Biol.">
        <title>The bagworm genome reveals a unique fibroin gene that provides high tensile strength.</title>
        <authorList>
            <person name="Kono N."/>
            <person name="Nakamura H."/>
            <person name="Ohtoshi R."/>
            <person name="Tomita M."/>
            <person name="Numata K."/>
            <person name="Arakawa K."/>
        </authorList>
    </citation>
    <scope>NUCLEOTIDE SEQUENCE [LARGE SCALE GENOMIC DNA]</scope>
</reference>
<proteinExistence type="predicted"/>
<comment type="caution">
    <text evidence="1">The sequence shown here is derived from an EMBL/GenBank/DDBJ whole genome shotgun (WGS) entry which is preliminary data.</text>
</comment>
<dbReference type="Proteomes" id="UP000299102">
    <property type="component" value="Unassembled WGS sequence"/>
</dbReference>
<evidence type="ECO:0000313" key="2">
    <source>
        <dbReference type="Proteomes" id="UP000299102"/>
    </source>
</evidence>